<evidence type="ECO:0000256" key="12">
    <source>
        <dbReference type="SAM" id="Phobius"/>
    </source>
</evidence>
<keyword evidence="9" id="KW-0406">Ion transport</keyword>
<reference evidence="14 15" key="1">
    <citation type="submission" date="2024-03" db="EMBL/GenBank/DDBJ databases">
        <title>Complete genome sequence of the green alga Chloropicon roscoffensis RCC1871.</title>
        <authorList>
            <person name="Lemieux C."/>
            <person name="Pombert J.-F."/>
            <person name="Otis C."/>
            <person name="Turmel M."/>
        </authorList>
    </citation>
    <scope>NUCLEOTIDE SEQUENCE [LARGE SCALE GENOMIC DNA]</scope>
    <source>
        <strain evidence="14 15">RCC1871</strain>
    </source>
</reference>
<keyword evidence="4 12" id="KW-0812">Transmembrane</keyword>
<dbReference type="Gene3D" id="1.10.287.70">
    <property type="match status" value="1"/>
</dbReference>
<dbReference type="InterPro" id="IPR000595">
    <property type="entry name" value="cNMP-bd_dom"/>
</dbReference>
<dbReference type="Pfam" id="PF00520">
    <property type="entry name" value="Ion_trans"/>
    <property type="match status" value="1"/>
</dbReference>
<keyword evidence="3" id="KW-0633">Potassium transport</keyword>
<evidence type="ECO:0000256" key="1">
    <source>
        <dbReference type="ARBA" id="ARBA00004141"/>
    </source>
</evidence>
<dbReference type="GO" id="GO:0005886">
    <property type="term" value="C:plasma membrane"/>
    <property type="evidence" value="ECO:0007669"/>
    <property type="project" value="TreeGrafter"/>
</dbReference>
<evidence type="ECO:0000256" key="4">
    <source>
        <dbReference type="ARBA" id="ARBA00022692"/>
    </source>
</evidence>
<evidence type="ECO:0000313" key="15">
    <source>
        <dbReference type="Proteomes" id="UP001472866"/>
    </source>
</evidence>
<dbReference type="Pfam" id="PF00027">
    <property type="entry name" value="cNMP_binding"/>
    <property type="match status" value="1"/>
</dbReference>
<keyword evidence="10 12" id="KW-0472">Membrane</keyword>
<dbReference type="GO" id="GO:0034702">
    <property type="term" value="C:monoatomic ion channel complex"/>
    <property type="evidence" value="ECO:0007669"/>
    <property type="project" value="UniProtKB-KW"/>
</dbReference>
<dbReference type="PANTHER" id="PTHR10217:SF435">
    <property type="entry name" value="POTASSIUM VOLTAGE-GATED CHANNEL PROTEIN EAG"/>
    <property type="match status" value="1"/>
</dbReference>
<keyword evidence="6" id="KW-0851">Voltage-gated channel</keyword>
<dbReference type="PRINTS" id="PR01463">
    <property type="entry name" value="EAGCHANLFMLY"/>
</dbReference>
<dbReference type="SMART" id="SM00100">
    <property type="entry name" value="cNMP"/>
    <property type="match status" value="1"/>
</dbReference>
<protein>
    <submittedName>
        <fullName evidence="14">Ion transport protein</fullName>
    </submittedName>
</protein>
<keyword evidence="11" id="KW-0407">Ion channel</keyword>
<dbReference type="CDD" id="cd00038">
    <property type="entry name" value="CAP_ED"/>
    <property type="match status" value="1"/>
</dbReference>
<name>A0AAX4P8P1_9CHLO</name>
<dbReference type="InterPro" id="IPR014710">
    <property type="entry name" value="RmlC-like_jellyroll"/>
</dbReference>
<accession>A0AAX4P8P1</accession>
<organism evidence="14 15">
    <name type="scientific">Chloropicon roscoffensis</name>
    <dbReference type="NCBI Taxonomy" id="1461544"/>
    <lineage>
        <taxon>Eukaryota</taxon>
        <taxon>Viridiplantae</taxon>
        <taxon>Chlorophyta</taxon>
        <taxon>Chloropicophyceae</taxon>
        <taxon>Chloropicales</taxon>
        <taxon>Chloropicaceae</taxon>
        <taxon>Chloropicon</taxon>
    </lineage>
</organism>
<dbReference type="PROSITE" id="PS50042">
    <property type="entry name" value="CNMP_BINDING_3"/>
    <property type="match status" value="1"/>
</dbReference>
<dbReference type="PANTHER" id="PTHR10217">
    <property type="entry name" value="VOLTAGE AND LIGAND GATED POTASSIUM CHANNEL"/>
    <property type="match status" value="1"/>
</dbReference>
<evidence type="ECO:0000256" key="3">
    <source>
        <dbReference type="ARBA" id="ARBA00022538"/>
    </source>
</evidence>
<evidence type="ECO:0000256" key="7">
    <source>
        <dbReference type="ARBA" id="ARBA00022958"/>
    </source>
</evidence>
<keyword evidence="8 12" id="KW-1133">Transmembrane helix</keyword>
<evidence type="ECO:0000256" key="9">
    <source>
        <dbReference type="ARBA" id="ARBA00023065"/>
    </source>
</evidence>
<comment type="subcellular location">
    <subcellularLocation>
        <location evidence="1">Membrane</location>
        <topology evidence="1">Multi-pass membrane protein</topology>
    </subcellularLocation>
</comment>
<dbReference type="Gene3D" id="2.60.120.10">
    <property type="entry name" value="Jelly Rolls"/>
    <property type="match status" value="1"/>
</dbReference>
<gene>
    <name evidence="14" type="ORF">HKI87_05g37570</name>
</gene>
<dbReference type="InterPro" id="IPR018490">
    <property type="entry name" value="cNMP-bd_dom_sf"/>
</dbReference>
<feature type="transmembrane region" description="Helical" evidence="12">
    <location>
        <begin position="192"/>
        <end position="213"/>
    </location>
</feature>
<sequence length="608" mass="69805">MSAIHLMVDDMTMKFVQDQQKKKPPLMFHPYSVARNYWDYMLIMLVAYTAAVIPWNVAFQMRDDCGSEAATEEDEELGCMPDSVKALDILVDVLFWLDILVNFRTAYIDNKRHTIFDQKKVALHYAKGWFILDFIGTFPFELVAKSIISSSSGDLANKDIMYLRLLKLPRIIRAARLLKKLDIFTSNKTIRVLKLIFLFLLLGHWVGCIWYFVGSWQAENVGANIFTGDFVWIQRPLLNGNGYDKTDVRTKYTAAVYWALTTMTSVGYGDIVPLTNIERYYTIFVQLLGAICTAVIFGNVGAALISHENALAKNSERVQTINEILDFHDLPEALLARIKDNINYMLIRHRGLDSSQMLNDLPGNLRTDLLVHSMGNVISSSNMFRKCKSQGFIRTIVSHLRPEAYCPDDTIYYQGECSKHLYFIESGSVKLLYGKEMFLLAVLKENDHFGETELFSPRKRMVTVQAITFCDVHCLRADLLESTLKLFKECQDNVMEYVQSRRKAFEVLQNKRGSRSLSISETVTKQDYKDELEKYSKKIEGDTASLNTEEDAVSKQNRNLEIVYKALEKIKNQMKYVKESQTQLGRKLEEYESMQSHQVTLTPVASPE</sequence>
<dbReference type="InterPro" id="IPR003938">
    <property type="entry name" value="K_chnl_volt-dep_EAG/ELK/ERG"/>
</dbReference>
<dbReference type="SUPFAM" id="SSF81324">
    <property type="entry name" value="Voltage-gated potassium channels"/>
    <property type="match status" value="1"/>
</dbReference>
<evidence type="ECO:0000256" key="2">
    <source>
        <dbReference type="ARBA" id="ARBA00022448"/>
    </source>
</evidence>
<dbReference type="InterPro" id="IPR050818">
    <property type="entry name" value="KCNH_animal-type"/>
</dbReference>
<evidence type="ECO:0000256" key="11">
    <source>
        <dbReference type="ARBA" id="ARBA00023303"/>
    </source>
</evidence>
<feature type="transmembrane region" description="Helical" evidence="12">
    <location>
        <begin position="37"/>
        <end position="57"/>
    </location>
</feature>
<dbReference type="EMBL" id="CP151505">
    <property type="protein sequence ID" value="WZN62221.1"/>
    <property type="molecule type" value="Genomic_DNA"/>
</dbReference>
<dbReference type="SUPFAM" id="SSF51206">
    <property type="entry name" value="cAMP-binding domain-like"/>
    <property type="match status" value="1"/>
</dbReference>
<keyword evidence="15" id="KW-1185">Reference proteome</keyword>
<evidence type="ECO:0000259" key="13">
    <source>
        <dbReference type="PROSITE" id="PS50042"/>
    </source>
</evidence>
<evidence type="ECO:0000256" key="8">
    <source>
        <dbReference type="ARBA" id="ARBA00022989"/>
    </source>
</evidence>
<dbReference type="FunFam" id="1.10.287.70:FF:000123">
    <property type="entry name" value="Potassium channel KAT3"/>
    <property type="match status" value="1"/>
</dbReference>
<dbReference type="Gene3D" id="1.10.287.630">
    <property type="entry name" value="Helix hairpin bin"/>
    <property type="match status" value="1"/>
</dbReference>
<evidence type="ECO:0000313" key="14">
    <source>
        <dbReference type="EMBL" id="WZN62221.1"/>
    </source>
</evidence>
<dbReference type="Proteomes" id="UP001472866">
    <property type="component" value="Chromosome 05"/>
</dbReference>
<dbReference type="AlphaFoldDB" id="A0AAX4P8P1"/>
<proteinExistence type="predicted"/>
<dbReference type="GO" id="GO:0005249">
    <property type="term" value="F:voltage-gated potassium channel activity"/>
    <property type="evidence" value="ECO:0007669"/>
    <property type="project" value="InterPro"/>
</dbReference>
<dbReference type="InterPro" id="IPR005821">
    <property type="entry name" value="Ion_trans_dom"/>
</dbReference>
<keyword evidence="5" id="KW-0631">Potassium channel</keyword>
<dbReference type="GO" id="GO:0042391">
    <property type="term" value="P:regulation of membrane potential"/>
    <property type="evidence" value="ECO:0007669"/>
    <property type="project" value="TreeGrafter"/>
</dbReference>
<feature type="domain" description="Cyclic nucleotide-binding" evidence="13">
    <location>
        <begin position="396"/>
        <end position="484"/>
    </location>
</feature>
<keyword evidence="2" id="KW-0813">Transport</keyword>
<feature type="transmembrane region" description="Helical" evidence="12">
    <location>
        <begin position="283"/>
        <end position="305"/>
    </location>
</feature>
<evidence type="ECO:0000256" key="6">
    <source>
        <dbReference type="ARBA" id="ARBA00022882"/>
    </source>
</evidence>
<evidence type="ECO:0000256" key="10">
    <source>
        <dbReference type="ARBA" id="ARBA00023136"/>
    </source>
</evidence>
<evidence type="ECO:0000256" key="5">
    <source>
        <dbReference type="ARBA" id="ARBA00022826"/>
    </source>
</evidence>
<keyword evidence="7" id="KW-0630">Potassium</keyword>